<accession>A0A9D4ZTU0</accession>
<reference evidence="3" key="1">
    <citation type="submission" date="2021-01" db="EMBL/GenBank/DDBJ databases">
        <title>Adiantum capillus-veneris genome.</title>
        <authorList>
            <person name="Fang Y."/>
            <person name="Liao Q."/>
        </authorList>
    </citation>
    <scope>NUCLEOTIDE SEQUENCE</scope>
    <source>
        <strain evidence="3">H3</strain>
        <tissue evidence="3">Leaf</tissue>
    </source>
</reference>
<dbReference type="PANTHER" id="PTHR37096">
    <property type="entry name" value="YALI0E33429P"/>
    <property type="match status" value="1"/>
</dbReference>
<dbReference type="InterPro" id="IPR051667">
    <property type="entry name" value="Archaeal_ATPase_domain"/>
</dbReference>
<gene>
    <name evidence="3" type="ORF">GOP47_0001214</name>
</gene>
<name>A0A9D4ZTU0_ADICA</name>
<dbReference type="OrthoDB" id="10373407at2759"/>
<evidence type="ECO:0000313" key="4">
    <source>
        <dbReference type="Proteomes" id="UP000886520"/>
    </source>
</evidence>
<keyword evidence="4" id="KW-1185">Reference proteome</keyword>
<keyword evidence="1" id="KW-0150">Chloroplast</keyword>
<dbReference type="InterPro" id="IPR027417">
    <property type="entry name" value="P-loop_NTPase"/>
</dbReference>
<dbReference type="InterPro" id="IPR011579">
    <property type="entry name" value="ATPase_dom"/>
</dbReference>
<proteinExistence type="predicted"/>
<dbReference type="PANTHER" id="PTHR37096:SF1">
    <property type="entry name" value="AAA+ ATPASE DOMAIN-CONTAINING PROTEIN"/>
    <property type="match status" value="1"/>
</dbReference>
<feature type="domain" description="ATPase" evidence="2">
    <location>
        <begin position="15"/>
        <end position="126"/>
    </location>
</feature>
<dbReference type="SUPFAM" id="SSF52540">
    <property type="entry name" value="P-loop containing nucleoside triphosphate hydrolases"/>
    <property type="match status" value="1"/>
</dbReference>
<sequence length="179" mass="19706">MASLLRAAKRLGRPFFNRSEEMRGLERMLTGGDGKLVLVTGPCNSGKSALLQQFMDWQVEHERGHPILVDMRSGQYSTASSFASELKAQSTSVFLPAASAVLSRLPVQNVANEALKGLVDGLKAHMDAVENATQTDMMELLKALEGLFLNWAAIARRYAHSREATYPTMVIDEANMLHQ</sequence>
<evidence type="ECO:0000259" key="2">
    <source>
        <dbReference type="Pfam" id="PF01637"/>
    </source>
</evidence>
<evidence type="ECO:0000256" key="1">
    <source>
        <dbReference type="ARBA" id="ARBA00022528"/>
    </source>
</evidence>
<comment type="caution">
    <text evidence="3">The sequence shown here is derived from an EMBL/GenBank/DDBJ whole genome shotgun (WGS) entry which is preliminary data.</text>
</comment>
<organism evidence="3 4">
    <name type="scientific">Adiantum capillus-veneris</name>
    <name type="common">Maidenhair fern</name>
    <dbReference type="NCBI Taxonomy" id="13818"/>
    <lineage>
        <taxon>Eukaryota</taxon>
        <taxon>Viridiplantae</taxon>
        <taxon>Streptophyta</taxon>
        <taxon>Embryophyta</taxon>
        <taxon>Tracheophyta</taxon>
        <taxon>Polypodiopsida</taxon>
        <taxon>Polypodiidae</taxon>
        <taxon>Polypodiales</taxon>
        <taxon>Pteridineae</taxon>
        <taxon>Pteridaceae</taxon>
        <taxon>Vittarioideae</taxon>
        <taxon>Adiantum</taxon>
    </lineage>
</organism>
<keyword evidence="1" id="KW-0934">Plastid</keyword>
<dbReference type="GO" id="GO:0005524">
    <property type="term" value="F:ATP binding"/>
    <property type="evidence" value="ECO:0007669"/>
    <property type="project" value="InterPro"/>
</dbReference>
<dbReference type="AlphaFoldDB" id="A0A9D4ZTU0"/>
<dbReference type="Gene3D" id="3.40.50.300">
    <property type="entry name" value="P-loop containing nucleotide triphosphate hydrolases"/>
    <property type="match status" value="1"/>
</dbReference>
<protein>
    <recommendedName>
        <fullName evidence="2">ATPase domain-containing protein</fullName>
    </recommendedName>
</protein>
<evidence type="ECO:0000313" key="3">
    <source>
        <dbReference type="EMBL" id="KAI5085045.1"/>
    </source>
</evidence>
<dbReference type="EMBL" id="JABFUD020000001">
    <property type="protein sequence ID" value="KAI5085045.1"/>
    <property type="molecule type" value="Genomic_DNA"/>
</dbReference>
<dbReference type="Proteomes" id="UP000886520">
    <property type="component" value="Chromosome 1"/>
</dbReference>
<dbReference type="Pfam" id="PF01637">
    <property type="entry name" value="ATPase_2"/>
    <property type="match status" value="1"/>
</dbReference>